<reference evidence="3 4" key="1">
    <citation type="submission" date="2017-10" db="EMBL/GenBank/DDBJ databases">
        <title>Sedimentibacterium mangrovi gen. nov., sp. nov., a novel member of family Phyllobacteriacea isolated from mangrove sediment.</title>
        <authorList>
            <person name="Liao H."/>
            <person name="Tian Y."/>
        </authorList>
    </citation>
    <scope>NUCLEOTIDE SEQUENCE [LARGE SCALE GENOMIC DNA]</scope>
    <source>
        <strain evidence="3 4">X9-2-2</strain>
    </source>
</reference>
<keyword evidence="2" id="KW-0732">Signal</keyword>
<accession>A0A2G1QN60</accession>
<dbReference type="Proteomes" id="UP000221168">
    <property type="component" value="Unassembled WGS sequence"/>
</dbReference>
<evidence type="ECO:0000313" key="3">
    <source>
        <dbReference type="EMBL" id="PHP66965.1"/>
    </source>
</evidence>
<protein>
    <recommendedName>
        <fullName evidence="5">YfdX family protein</fullName>
    </recommendedName>
</protein>
<dbReference type="AlphaFoldDB" id="A0A2G1QN60"/>
<organism evidence="3 4">
    <name type="scientific">Zhengella mangrovi</name>
    <dbReference type="NCBI Taxonomy" id="1982044"/>
    <lineage>
        <taxon>Bacteria</taxon>
        <taxon>Pseudomonadati</taxon>
        <taxon>Pseudomonadota</taxon>
        <taxon>Alphaproteobacteria</taxon>
        <taxon>Hyphomicrobiales</taxon>
        <taxon>Notoacmeibacteraceae</taxon>
        <taxon>Zhengella</taxon>
    </lineage>
</organism>
<gene>
    <name evidence="3" type="ORF">CSC94_10425</name>
</gene>
<evidence type="ECO:0000313" key="4">
    <source>
        <dbReference type="Proteomes" id="UP000221168"/>
    </source>
</evidence>
<dbReference type="Pfam" id="PF10938">
    <property type="entry name" value="YfdX"/>
    <property type="match status" value="1"/>
</dbReference>
<name>A0A2G1QN60_9HYPH</name>
<comment type="caution">
    <text evidence="3">The sequence shown here is derived from an EMBL/GenBank/DDBJ whole genome shotgun (WGS) entry which is preliminary data.</text>
</comment>
<dbReference type="OrthoDB" id="8114220at2"/>
<sequence>MKRTIRNLAFAAIATAALAGTAMTPVLADAAGKTDQAVEASKSGKANPNLQLSQDGYNVMRDIRAARIAIFNGDPSAAQKYVDLARDDLGKVKTDDKLAKLNSTDDPNLIPVDGQVVVADNFQATPEKAKHIAAGNAHLKKGETAKAMDELKLADVDVGFTRVLMPLRETQNHVDIAYKLVKDEKFYEANMALKAAEDGLNADTVMLVEVPNTDHAKTGSISKSAAPAKPASGQAAAKDAGHPATARK</sequence>
<evidence type="ECO:0000256" key="2">
    <source>
        <dbReference type="SAM" id="SignalP"/>
    </source>
</evidence>
<evidence type="ECO:0008006" key="5">
    <source>
        <dbReference type="Google" id="ProtNLM"/>
    </source>
</evidence>
<feature type="chain" id="PRO_5013753515" description="YfdX family protein" evidence="2">
    <location>
        <begin position="20"/>
        <end position="248"/>
    </location>
</feature>
<evidence type="ECO:0000256" key="1">
    <source>
        <dbReference type="SAM" id="MobiDB-lite"/>
    </source>
</evidence>
<dbReference type="RefSeq" id="WP_099306286.1">
    <property type="nucleotide sequence ID" value="NZ_PDVP01000005.1"/>
</dbReference>
<proteinExistence type="predicted"/>
<feature type="region of interest" description="Disordered" evidence="1">
    <location>
        <begin position="214"/>
        <end position="248"/>
    </location>
</feature>
<feature type="signal peptide" evidence="2">
    <location>
        <begin position="1"/>
        <end position="19"/>
    </location>
</feature>
<dbReference type="Gene3D" id="1.20.120.1940">
    <property type="entry name" value="YfdX protein domain"/>
    <property type="match status" value="1"/>
</dbReference>
<feature type="compositionally biased region" description="Low complexity" evidence="1">
    <location>
        <begin position="219"/>
        <end position="238"/>
    </location>
</feature>
<keyword evidence="4" id="KW-1185">Reference proteome</keyword>
<dbReference type="Gene3D" id="6.10.250.2140">
    <property type="match status" value="1"/>
</dbReference>
<dbReference type="EMBL" id="PDVP01000005">
    <property type="protein sequence ID" value="PHP66965.1"/>
    <property type="molecule type" value="Genomic_DNA"/>
</dbReference>
<dbReference type="InterPro" id="IPR021236">
    <property type="entry name" value="Uncharacterised_YfdX"/>
</dbReference>